<feature type="signal peptide" evidence="2">
    <location>
        <begin position="1"/>
        <end position="20"/>
    </location>
</feature>
<reference evidence="3 4" key="1">
    <citation type="journal article" date="2019" name="Commun. Biol.">
        <title>The bagworm genome reveals a unique fibroin gene that provides high tensile strength.</title>
        <authorList>
            <person name="Kono N."/>
            <person name="Nakamura H."/>
            <person name="Ohtoshi R."/>
            <person name="Tomita M."/>
            <person name="Numata K."/>
            <person name="Arakawa K."/>
        </authorList>
    </citation>
    <scope>NUCLEOTIDE SEQUENCE [LARGE SCALE GENOMIC DNA]</scope>
</reference>
<dbReference type="AlphaFoldDB" id="A0A4C1WSK0"/>
<evidence type="ECO:0000313" key="4">
    <source>
        <dbReference type="Proteomes" id="UP000299102"/>
    </source>
</evidence>
<accession>A0A4C1WSK0</accession>
<sequence>MQAAVTTCVLTLTLELSTLAQRRLEAVDDSCHQYGDCTRKLGLTPWHGITHGLTPSPRLATSPAIPPNKVRGRAGGRAGRRRGRWREMGSLTFQFSDISRGRNSASGALTTPPAAAGRRAPDRAVLRSIADAGQPNLTGVVNALVCKDGCLGGLSLFHAKYAELILMKSYNDMTYIYRRRYMPVATCERCAVTDIYASRRLRTPLSPRLRPLTRLDGRSCAWDCVLSCLFRETNW</sequence>
<comment type="caution">
    <text evidence="3">The sequence shown here is derived from an EMBL/GenBank/DDBJ whole genome shotgun (WGS) entry which is preliminary data.</text>
</comment>
<dbReference type="EMBL" id="BGZK01000616">
    <property type="protein sequence ID" value="GBP53115.1"/>
    <property type="molecule type" value="Genomic_DNA"/>
</dbReference>
<keyword evidence="2" id="KW-0732">Signal</keyword>
<feature type="chain" id="PRO_5020029233" evidence="2">
    <location>
        <begin position="21"/>
        <end position="235"/>
    </location>
</feature>
<name>A0A4C1WSK0_EUMVA</name>
<evidence type="ECO:0000256" key="1">
    <source>
        <dbReference type="SAM" id="MobiDB-lite"/>
    </source>
</evidence>
<evidence type="ECO:0000313" key="3">
    <source>
        <dbReference type="EMBL" id="GBP53115.1"/>
    </source>
</evidence>
<proteinExistence type="predicted"/>
<gene>
    <name evidence="3" type="ORF">EVAR_97119_1</name>
</gene>
<keyword evidence="4" id="KW-1185">Reference proteome</keyword>
<organism evidence="3 4">
    <name type="scientific">Eumeta variegata</name>
    <name type="common">Bagworm moth</name>
    <name type="synonym">Eumeta japonica</name>
    <dbReference type="NCBI Taxonomy" id="151549"/>
    <lineage>
        <taxon>Eukaryota</taxon>
        <taxon>Metazoa</taxon>
        <taxon>Ecdysozoa</taxon>
        <taxon>Arthropoda</taxon>
        <taxon>Hexapoda</taxon>
        <taxon>Insecta</taxon>
        <taxon>Pterygota</taxon>
        <taxon>Neoptera</taxon>
        <taxon>Endopterygota</taxon>
        <taxon>Lepidoptera</taxon>
        <taxon>Glossata</taxon>
        <taxon>Ditrysia</taxon>
        <taxon>Tineoidea</taxon>
        <taxon>Psychidae</taxon>
        <taxon>Oiketicinae</taxon>
        <taxon>Eumeta</taxon>
    </lineage>
</organism>
<protein>
    <submittedName>
        <fullName evidence="3">Uncharacterized protein</fullName>
    </submittedName>
</protein>
<feature type="compositionally biased region" description="Basic residues" evidence="1">
    <location>
        <begin position="70"/>
        <end position="82"/>
    </location>
</feature>
<evidence type="ECO:0000256" key="2">
    <source>
        <dbReference type="SAM" id="SignalP"/>
    </source>
</evidence>
<dbReference type="Proteomes" id="UP000299102">
    <property type="component" value="Unassembled WGS sequence"/>
</dbReference>
<feature type="region of interest" description="Disordered" evidence="1">
    <location>
        <begin position="54"/>
        <end position="82"/>
    </location>
</feature>